<dbReference type="RefSeq" id="WP_092667276.1">
    <property type="nucleotide sequence ID" value="NZ_LT629734.1"/>
</dbReference>
<gene>
    <name evidence="8" type="ORF">SAMN04489719_2473</name>
</gene>
<dbReference type="PANTHER" id="PTHR43214">
    <property type="entry name" value="TWO-COMPONENT RESPONSE REGULATOR"/>
    <property type="match status" value="1"/>
</dbReference>
<dbReference type="PROSITE" id="PS00622">
    <property type="entry name" value="HTH_LUXR_1"/>
    <property type="match status" value="1"/>
</dbReference>
<keyword evidence="9" id="KW-1185">Reference proteome</keyword>
<dbReference type="InterPro" id="IPR036388">
    <property type="entry name" value="WH-like_DNA-bd_sf"/>
</dbReference>
<dbReference type="InterPro" id="IPR011006">
    <property type="entry name" value="CheY-like_superfamily"/>
</dbReference>
<dbReference type="InterPro" id="IPR001789">
    <property type="entry name" value="Sig_transdc_resp-reg_receiver"/>
</dbReference>
<dbReference type="PRINTS" id="PR00038">
    <property type="entry name" value="HTHLUXR"/>
</dbReference>
<dbReference type="CDD" id="cd17535">
    <property type="entry name" value="REC_NarL-like"/>
    <property type="match status" value="1"/>
</dbReference>
<evidence type="ECO:0000256" key="1">
    <source>
        <dbReference type="ARBA" id="ARBA00022553"/>
    </source>
</evidence>
<dbReference type="GO" id="GO:0006355">
    <property type="term" value="P:regulation of DNA-templated transcription"/>
    <property type="evidence" value="ECO:0007669"/>
    <property type="project" value="InterPro"/>
</dbReference>
<evidence type="ECO:0000256" key="5">
    <source>
        <dbReference type="PROSITE-ProRule" id="PRU00169"/>
    </source>
</evidence>
<dbReference type="SUPFAM" id="SSF52172">
    <property type="entry name" value="CheY-like"/>
    <property type="match status" value="1"/>
</dbReference>
<dbReference type="Proteomes" id="UP000199649">
    <property type="component" value="Chromosome I"/>
</dbReference>
<dbReference type="PROSITE" id="PS50043">
    <property type="entry name" value="HTH_LUXR_2"/>
    <property type="match status" value="1"/>
</dbReference>
<feature type="modified residue" description="4-aspartylphosphate" evidence="5">
    <location>
        <position position="52"/>
    </location>
</feature>
<dbReference type="OrthoDB" id="9808843at2"/>
<evidence type="ECO:0000313" key="9">
    <source>
        <dbReference type="Proteomes" id="UP000199649"/>
    </source>
</evidence>
<dbReference type="PROSITE" id="PS50110">
    <property type="entry name" value="RESPONSE_REGULATORY"/>
    <property type="match status" value="1"/>
</dbReference>
<dbReference type="InterPro" id="IPR016032">
    <property type="entry name" value="Sig_transdc_resp-reg_C-effctor"/>
</dbReference>
<feature type="domain" description="HTH luxR-type" evidence="6">
    <location>
        <begin position="143"/>
        <end position="214"/>
    </location>
</feature>
<dbReference type="SUPFAM" id="SSF46894">
    <property type="entry name" value="C-terminal effector domain of the bipartite response regulators"/>
    <property type="match status" value="1"/>
</dbReference>
<evidence type="ECO:0000256" key="3">
    <source>
        <dbReference type="ARBA" id="ARBA00023125"/>
    </source>
</evidence>
<dbReference type="SMART" id="SM00448">
    <property type="entry name" value="REC"/>
    <property type="match status" value="1"/>
</dbReference>
<dbReference type="EMBL" id="LT629734">
    <property type="protein sequence ID" value="SDS50419.1"/>
    <property type="molecule type" value="Genomic_DNA"/>
</dbReference>
<dbReference type="SMART" id="SM00421">
    <property type="entry name" value="HTH_LUXR"/>
    <property type="match status" value="1"/>
</dbReference>
<evidence type="ECO:0000256" key="2">
    <source>
        <dbReference type="ARBA" id="ARBA00023015"/>
    </source>
</evidence>
<dbReference type="GO" id="GO:0000160">
    <property type="term" value="P:phosphorelay signal transduction system"/>
    <property type="evidence" value="ECO:0007669"/>
    <property type="project" value="InterPro"/>
</dbReference>
<reference evidence="9" key="1">
    <citation type="submission" date="2016-10" db="EMBL/GenBank/DDBJ databases">
        <authorList>
            <person name="Varghese N."/>
            <person name="Submissions S."/>
        </authorList>
    </citation>
    <scope>NUCLEOTIDE SEQUENCE [LARGE SCALE GENOMIC DNA]</scope>
    <source>
        <strain evidence="9">DSM 22965</strain>
    </source>
</reference>
<keyword evidence="4" id="KW-0804">Transcription</keyword>
<evidence type="ECO:0000259" key="6">
    <source>
        <dbReference type="PROSITE" id="PS50043"/>
    </source>
</evidence>
<evidence type="ECO:0000313" key="8">
    <source>
        <dbReference type="EMBL" id="SDS50419.1"/>
    </source>
</evidence>
<keyword evidence="1 5" id="KW-0597">Phosphoprotein</keyword>
<dbReference type="Pfam" id="PF00196">
    <property type="entry name" value="GerE"/>
    <property type="match status" value="1"/>
</dbReference>
<dbReference type="STRING" id="684552.SAMN04489719_2473"/>
<dbReference type="InterPro" id="IPR058245">
    <property type="entry name" value="NreC/VraR/RcsB-like_REC"/>
</dbReference>
<dbReference type="CDD" id="cd06170">
    <property type="entry name" value="LuxR_C_like"/>
    <property type="match status" value="1"/>
</dbReference>
<keyword evidence="3 8" id="KW-0238">DNA-binding</keyword>
<accession>A0A1H1SSP5</accession>
<proteinExistence type="predicted"/>
<dbReference type="PANTHER" id="PTHR43214:SF24">
    <property type="entry name" value="TRANSCRIPTIONAL REGULATORY PROTEIN NARL-RELATED"/>
    <property type="match status" value="1"/>
</dbReference>
<name>A0A1H1SSP5_9MICO</name>
<dbReference type="Gene3D" id="1.10.10.10">
    <property type="entry name" value="Winged helix-like DNA-binding domain superfamily/Winged helix DNA-binding domain"/>
    <property type="match status" value="1"/>
</dbReference>
<organism evidence="8 9">
    <name type="scientific">Agrococcus carbonis</name>
    <dbReference type="NCBI Taxonomy" id="684552"/>
    <lineage>
        <taxon>Bacteria</taxon>
        <taxon>Bacillati</taxon>
        <taxon>Actinomycetota</taxon>
        <taxon>Actinomycetes</taxon>
        <taxon>Micrococcales</taxon>
        <taxon>Microbacteriaceae</taxon>
        <taxon>Agrococcus</taxon>
    </lineage>
</organism>
<dbReference type="Pfam" id="PF00072">
    <property type="entry name" value="Response_reg"/>
    <property type="match status" value="1"/>
</dbReference>
<sequence>MRVVVAEDSLLTREGIVRVLERAGADVVAEAGDARALLAAVAQRLPDVAVIDVRMPPTHSTEGIEAARRILDEHPQISVLVLSQHIEPVYALTLLEERPHGVGYLLKERVSEGAVLLDCLERLTAGESVLDPAIVQSLLARPRRDPLGPLTDREREVLALVAEGLSNRAIAERLWLAERTVEAHMARILPKLGILDGEGLHRRVVAALAYVDGTRTRDA</sequence>
<dbReference type="Gene3D" id="3.40.50.2300">
    <property type="match status" value="1"/>
</dbReference>
<dbReference type="InterPro" id="IPR000792">
    <property type="entry name" value="Tscrpt_reg_LuxR_C"/>
</dbReference>
<dbReference type="InterPro" id="IPR039420">
    <property type="entry name" value="WalR-like"/>
</dbReference>
<keyword evidence="2" id="KW-0805">Transcription regulation</keyword>
<evidence type="ECO:0000256" key="4">
    <source>
        <dbReference type="ARBA" id="ARBA00023163"/>
    </source>
</evidence>
<evidence type="ECO:0000259" key="7">
    <source>
        <dbReference type="PROSITE" id="PS50110"/>
    </source>
</evidence>
<feature type="domain" description="Response regulatory" evidence="7">
    <location>
        <begin position="2"/>
        <end position="122"/>
    </location>
</feature>
<protein>
    <submittedName>
        <fullName evidence="8">DNA-binding response regulator, NarL/FixJ family, contains REC and HTH domains</fullName>
    </submittedName>
</protein>
<dbReference type="AlphaFoldDB" id="A0A1H1SSP5"/>
<dbReference type="GO" id="GO:0003677">
    <property type="term" value="F:DNA binding"/>
    <property type="evidence" value="ECO:0007669"/>
    <property type="project" value="UniProtKB-KW"/>
</dbReference>